<protein>
    <submittedName>
        <fullName evidence="3">Acyltransferase</fullName>
    </submittedName>
</protein>
<sequence>MRAGAERIAGLDVLRGFAAGAVMLHHHGQYYDVLYPGRIPLAVDLGPGHFGVELFFIISGFVILMTIERKKTVREFAVSRTARLMPAFLAALILATTIRAVSPVPLLDTPTVPQFLANLTMAPSLFGQNAMDMPYWTLTYELVFYVGMGLILAIGMLRWAEWFGLLAVAVSCLFIATLDVRLHYRSSILLLVYYSNFFLIGICLYRIHAQMARPVTWLALVAAIAVTALGGGEKSFDTPGRLYLPLTLAFTALVWFAISRHGKWLAWRPLVFLGQISYPLYLVHVVLGFAVIRWGVARGWSTLEGVVAASLVSLIMATLLHYLVEVPGGRWVRTALDRRQPPAVAA</sequence>
<evidence type="ECO:0000313" key="3">
    <source>
        <dbReference type="EMBL" id="GEP56373.1"/>
    </source>
</evidence>
<feature type="transmembrane region" description="Helical" evidence="1">
    <location>
        <begin position="87"/>
        <end position="106"/>
    </location>
</feature>
<comment type="caution">
    <text evidence="3">The sequence shown here is derived from an EMBL/GenBank/DDBJ whole genome shotgun (WGS) entry which is preliminary data.</text>
</comment>
<feature type="transmembrane region" description="Helical" evidence="1">
    <location>
        <begin position="306"/>
        <end position="324"/>
    </location>
</feature>
<name>A0A512NBR1_9HYPH</name>
<feature type="transmembrane region" description="Helical" evidence="1">
    <location>
        <begin position="188"/>
        <end position="207"/>
    </location>
</feature>
<dbReference type="Proteomes" id="UP000321058">
    <property type="component" value="Unassembled WGS sequence"/>
</dbReference>
<keyword evidence="3" id="KW-0808">Transferase</keyword>
<keyword evidence="1" id="KW-0472">Membrane</keyword>
<evidence type="ECO:0000259" key="2">
    <source>
        <dbReference type="Pfam" id="PF01757"/>
    </source>
</evidence>
<feature type="transmembrane region" description="Helical" evidence="1">
    <location>
        <begin position="214"/>
        <end position="230"/>
    </location>
</feature>
<feature type="transmembrane region" description="Helical" evidence="1">
    <location>
        <begin position="270"/>
        <end position="294"/>
    </location>
</feature>
<gene>
    <name evidence="3" type="ORF">RSO01_35390</name>
</gene>
<dbReference type="GO" id="GO:0016747">
    <property type="term" value="F:acyltransferase activity, transferring groups other than amino-acyl groups"/>
    <property type="evidence" value="ECO:0007669"/>
    <property type="project" value="InterPro"/>
</dbReference>
<feature type="domain" description="Acyltransferase 3" evidence="2">
    <location>
        <begin position="9"/>
        <end position="320"/>
    </location>
</feature>
<dbReference type="PANTHER" id="PTHR23028:SF53">
    <property type="entry name" value="ACYL_TRANSF_3 DOMAIN-CONTAINING PROTEIN"/>
    <property type="match status" value="1"/>
</dbReference>
<dbReference type="Pfam" id="PF01757">
    <property type="entry name" value="Acyl_transf_3"/>
    <property type="match status" value="1"/>
</dbReference>
<dbReference type="InterPro" id="IPR050879">
    <property type="entry name" value="Acyltransferase_3"/>
</dbReference>
<dbReference type="GO" id="GO:0000271">
    <property type="term" value="P:polysaccharide biosynthetic process"/>
    <property type="evidence" value="ECO:0007669"/>
    <property type="project" value="TreeGrafter"/>
</dbReference>
<dbReference type="RefSeq" id="WP_147150443.1">
    <property type="nucleotide sequence ID" value="NZ_BKAJ01000065.1"/>
</dbReference>
<evidence type="ECO:0000256" key="1">
    <source>
        <dbReference type="SAM" id="Phobius"/>
    </source>
</evidence>
<keyword evidence="3" id="KW-0012">Acyltransferase</keyword>
<keyword evidence="1" id="KW-0812">Transmembrane</keyword>
<feature type="transmembrane region" description="Helical" evidence="1">
    <location>
        <begin position="135"/>
        <end position="155"/>
    </location>
</feature>
<dbReference type="AlphaFoldDB" id="A0A512NBR1"/>
<proteinExistence type="predicted"/>
<dbReference type="EMBL" id="BKAJ01000065">
    <property type="protein sequence ID" value="GEP56373.1"/>
    <property type="molecule type" value="Genomic_DNA"/>
</dbReference>
<accession>A0A512NBR1</accession>
<feature type="transmembrane region" description="Helical" evidence="1">
    <location>
        <begin position="162"/>
        <end position="182"/>
    </location>
</feature>
<feature type="transmembrane region" description="Helical" evidence="1">
    <location>
        <begin position="242"/>
        <end position="258"/>
    </location>
</feature>
<evidence type="ECO:0000313" key="4">
    <source>
        <dbReference type="Proteomes" id="UP000321058"/>
    </source>
</evidence>
<reference evidence="3 4" key="1">
    <citation type="submission" date="2019-07" db="EMBL/GenBank/DDBJ databases">
        <title>Whole genome shotgun sequence of Reyranella soli NBRC 108950.</title>
        <authorList>
            <person name="Hosoyama A."/>
            <person name="Uohara A."/>
            <person name="Ohji S."/>
            <person name="Ichikawa N."/>
        </authorList>
    </citation>
    <scope>NUCLEOTIDE SEQUENCE [LARGE SCALE GENOMIC DNA]</scope>
    <source>
        <strain evidence="3 4">NBRC 108950</strain>
    </source>
</reference>
<feature type="transmembrane region" description="Helical" evidence="1">
    <location>
        <begin position="50"/>
        <end position="67"/>
    </location>
</feature>
<keyword evidence="1" id="KW-1133">Transmembrane helix</keyword>
<dbReference type="InterPro" id="IPR002656">
    <property type="entry name" value="Acyl_transf_3_dom"/>
</dbReference>
<dbReference type="GO" id="GO:0016020">
    <property type="term" value="C:membrane"/>
    <property type="evidence" value="ECO:0007669"/>
    <property type="project" value="TreeGrafter"/>
</dbReference>
<keyword evidence="4" id="KW-1185">Reference proteome</keyword>
<organism evidence="3 4">
    <name type="scientific">Reyranella soli</name>
    <dbReference type="NCBI Taxonomy" id="1230389"/>
    <lineage>
        <taxon>Bacteria</taxon>
        <taxon>Pseudomonadati</taxon>
        <taxon>Pseudomonadota</taxon>
        <taxon>Alphaproteobacteria</taxon>
        <taxon>Hyphomicrobiales</taxon>
        <taxon>Reyranellaceae</taxon>
        <taxon>Reyranella</taxon>
    </lineage>
</organism>
<dbReference type="PANTHER" id="PTHR23028">
    <property type="entry name" value="ACETYLTRANSFERASE"/>
    <property type="match status" value="1"/>
</dbReference>
<dbReference type="OrthoDB" id="505919at2"/>